<gene>
    <name evidence="2" type="ORF">NEMBOFW57_009038</name>
</gene>
<evidence type="ECO:0000313" key="3">
    <source>
        <dbReference type="Proteomes" id="UP001197093"/>
    </source>
</evidence>
<evidence type="ECO:0000259" key="1">
    <source>
        <dbReference type="Pfam" id="PF06985"/>
    </source>
</evidence>
<dbReference type="PANTHER" id="PTHR33112:SF12">
    <property type="entry name" value="HETEROKARYON INCOMPATIBILITY DOMAIN-CONTAINING PROTEIN"/>
    <property type="match status" value="1"/>
</dbReference>
<proteinExistence type="predicted"/>
<keyword evidence="3" id="KW-1185">Reference proteome</keyword>
<dbReference type="AlphaFoldDB" id="A0AAD4HX71"/>
<comment type="caution">
    <text evidence="2">The sequence shown here is derived from an EMBL/GenBank/DDBJ whole genome shotgun (WGS) entry which is preliminary data.</text>
</comment>
<dbReference type="PANTHER" id="PTHR33112">
    <property type="entry name" value="DOMAIN PROTEIN, PUTATIVE-RELATED"/>
    <property type="match status" value="1"/>
</dbReference>
<sequence>MPINKQTYRVSLCGGRGLCSGALGGDSIEALKGAFVDRVGWATVPDILRYLQMGYRVWAPDSRRIHIHGDYMTYMFFVRPTQWLLCLQSHEHPPDLLMQVSFGLFKNESTEPYSSLIAIPEELQLGRRVMPWELKPALRYRMKRELSGADDLAAELMRGDSFLARFMGNTGGLTRELTASIAASARAYANTTPDYSRKPCLNYADHRGTRAADAIPPTSKRQVELLQRLAKRSHPGRESISIEDLEETLLSQLRSAFQREFRAEILGLGSDAEGEELGTSTLSTSRGPDMISGSPYPIIGVDHEYLGFFYPDSFVTLLVDGVEVPEPRDVPNKGLCDSCLQLDYQDQIQWSNADVEIDIGTAKELFARTDCRFCRLLSIGCREALENSKRAESTPSRVWSYQPSFSDPESLQIGLFRNPQSIHNFHLHLKMEATRGGSLWMGPVHSLYDSCAELRGVTRLETKTSWDVDTITGLISECESEHGSACEVKSRLTDQHELLLVDVSNKCLVKKRFGPSDQPPLRYAALSYVWGQQTQFLTLRENLADLQKPGALDQQQLQTVVVDSMDVATALKLQYLWVDTLCIVQDDHDNKRAQIRQMAEIYGSSWITIVALSGDSSSAPLPGVSTRRPQLIEKVDVNPMTIQLSDLPTVMTGRTYEKRAWTYQERLMSRRCLYFTENQAYFECAGGSVGEQIKYLPNTIDRIDVNELRDLVGTPDSDAAAPQAVLGLSPDIRRLSRFSTIMAQYSSRRLTDPGDIENAFAGIRTVIKQRLGWRLLLGMPCGVLDWALLWLPWGLLDRRVRVDSQTQVSQLVAPSWSWMAWEGEASYSEYVYHSRLLFRRVRPCVGQFVVRAQEGGDAIVVPRCPSEIWHPEVGERLDAVWREDDTYAQKAWQDLDRLAEIDTASSPVLEFEGETAPFASLERRAITWACTGESYGTLLGGDFRHGYAGKINGYVSSARDPDAFELVRMATVDMYRGAVGMAGTEERNWQVEDTTVVMLLEWKQSLAQRIAIGFLRSVEDWEKLPRSRKAIRLG</sequence>
<dbReference type="Pfam" id="PF06985">
    <property type="entry name" value="HET"/>
    <property type="match status" value="1"/>
</dbReference>
<protein>
    <recommendedName>
        <fullName evidence="1">Heterokaryon incompatibility domain-containing protein</fullName>
    </recommendedName>
</protein>
<dbReference type="EMBL" id="JAHCVI010000004">
    <property type="protein sequence ID" value="KAG7286726.1"/>
    <property type="molecule type" value="Genomic_DNA"/>
</dbReference>
<feature type="domain" description="Heterokaryon incompatibility" evidence="1">
    <location>
        <begin position="523"/>
        <end position="665"/>
    </location>
</feature>
<accession>A0AAD4HX71</accession>
<dbReference type="Proteomes" id="UP001197093">
    <property type="component" value="Unassembled WGS sequence"/>
</dbReference>
<name>A0AAD4HX71_9PEZI</name>
<reference evidence="2" key="1">
    <citation type="submission" date="2023-02" db="EMBL/GenBank/DDBJ databases">
        <authorList>
            <person name="Palmer J.M."/>
        </authorList>
    </citation>
    <scope>NUCLEOTIDE SEQUENCE</scope>
    <source>
        <strain evidence="2">FW57</strain>
    </source>
</reference>
<organism evidence="2 3">
    <name type="scientific">Staphylotrichum longicolle</name>
    <dbReference type="NCBI Taxonomy" id="669026"/>
    <lineage>
        <taxon>Eukaryota</taxon>
        <taxon>Fungi</taxon>
        <taxon>Dikarya</taxon>
        <taxon>Ascomycota</taxon>
        <taxon>Pezizomycotina</taxon>
        <taxon>Sordariomycetes</taxon>
        <taxon>Sordariomycetidae</taxon>
        <taxon>Sordariales</taxon>
        <taxon>Chaetomiaceae</taxon>
        <taxon>Staphylotrichum</taxon>
    </lineage>
</organism>
<dbReference type="InterPro" id="IPR010730">
    <property type="entry name" value="HET"/>
</dbReference>
<evidence type="ECO:0000313" key="2">
    <source>
        <dbReference type="EMBL" id="KAG7286726.1"/>
    </source>
</evidence>